<evidence type="ECO:0000256" key="5">
    <source>
        <dbReference type="ARBA" id="ARBA00022679"/>
    </source>
</evidence>
<dbReference type="GO" id="GO:0004044">
    <property type="term" value="F:amidophosphoribosyltransferase activity"/>
    <property type="evidence" value="ECO:0007669"/>
    <property type="project" value="UniProtKB-EC"/>
</dbReference>
<feature type="domain" description="Glutamine amidotransferase type-2" evidence="12">
    <location>
        <begin position="2"/>
        <end position="242"/>
    </location>
</feature>
<evidence type="ECO:0000256" key="6">
    <source>
        <dbReference type="ARBA" id="ARBA00022755"/>
    </source>
</evidence>
<dbReference type="GO" id="GO:0046083">
    <property type="term" value="P:adenine metabolic process"/>
    <property type="evidence" value="ECO:0007669"/>
    <property type="project" value="EnsemblFungi"/>
</dbReference>
<dbReference type="Gene3D" id="3.60.20.10">
    <property type="entry name" value="Glutamine Phosphoribosylpyrophosphate, subunit 1, domain 1"/>
    <property type="match status" value="1"/>
</dbReference>
<feature type="region of interest" description="Disordered" evidence="11">
    <location>
        <begin position="523"/>
        <end position="552"/>
    </location>
</feature>
<gene>
    <name evidence="13" type="ORF">AAL_03720</name>
</gene>
<evidence type="ECO:0000256" key="11">
    <source>
        <dbReference type="SAM" id="MobiDB-lite"/>
    </source>
</evidence>
<feature type="binding site" evidence="10">
    <location>
        <position position="398"/>
    </location>
    <ligand>
        <name>Mg(2+)</name>
        <dbReference type="ChEBI" id="CHEBI:18420"/>
    </ligand>
</feature>
<feature type="active site" description="Nucleophile" evidence="9">
    <location>
        <position position="2"/>
    </location>
</feature>
<evidence type="ECO:0000256" key="8">
    <source>
        <dbReference type="PIRNR" id="PIRNR000485"/>
    </source>
</evidence>
<dbReference type="InterPro" id="IPR000836">
    <property type="entry name" value="PRTase_dom"/>
</dbReference>
<dbReference type="GO" id="GO:0006189">
    <property type="term" value="P:'de novo' IMP biosynthetic process"/>
    <property type="evidence" value="ECO:0007669"/>
    <property type="project" value="UniProtKB-UniPathway"/>
</dbReference>
<evidence type="ECO:0000256" key="3">
    <source>
        <dbReference type="ARBA" id="ARBA00011941"/>
    </source>
</evidence>
<keyword evidence="14" id="KW-1185">Reference proteome</keyword>
<comment type="similarity">
    <text evidence="2 8">In the C-terminal section; belongs to the purine/pyrimidine phosphoribosyltransferase family.</text>
</comment>
<evidence type="ECO:0000256" key="7">
    <source>
        <dbReference type="ARBA" id="ARBA00022962"/>
    </source>
</evidence>
<dbReference type="EMBL" id="AZGY01000007">
    <property type="protein sequence ID" value="KZZ96491.1"/>
    <property type="molecule type" value="Genomic_DNA"/>
</dbReference>
<dbReference type="Pfam" id="PF13522">
    <property type="entry name" value="GATase_6"/>
    <property type="match status" value="1"/>
</dbReference>
<feature type="binding site" evidence="10">
    <location>
        <position position="397"/>
    </location>
    <ligand>
        <name>Mg(2+)</name>
        <dbReference type="ChEBI" id="CHEBI:18420"/>
    </ligand>
</feature>
<evidence type="ECO:0000256" key="2">
    <source>
        <dbReference type="ARBA" id="ARBA00010138"/>
    </source>
</evidence>
<dbReference type="GO" id="GO:0009113">
    <property type="term" value="P:purine nucleobase biosynthetic process"/>
    <property type="evidence" value="ECO:0007669"/>
    <property type="project" value="InterPro"/>
</dbReference>
<dbReference type="UniPathway" id="UPA00074">
    <property type="reaction ID" value="UER00124"/>
</dbReference>
<dbReference type="InterPro" id="IPR017932">
    <property type="entry name" value="GATase_2_dom"/>
</dbReference>
<evidence type="ECO:0000256" key="1">
    <source>
        <dbReference type="ARBA" id="ARBA00005209"/>
    </source>
</evidence>
<dbReference type="InterPro" id="IPR029055">
    <property type="entry name" value="Ntn_hydrolases_N"/>
</dbReference>
<keyword evidence="10" id="KW-0460">Magnesium</keyword>
<dbReference type="OrthoDB" id="191723at2759"/>
<dbReference type="PIRSF" id="PIRSF000485">
    <property type="entry name" value="Amd_phspho_trans"/>
    <property type="match status" value="1"/>
</dbReference>
<dbReference type="PANTHER" id="PTHR11907">
    <property type="entry name" value="AMIDOPHOSPHORIBOSYLTRANSFERASE"/>
    <property type="match status" value="1"/>
</dbReference>
<feature type="binding site" evidence="10">
    <location>
        <position position="335"/>
    </location>
    <ligand>
        <name>Mg(2+)</name>
        <dbReference type="ChEBI" id="CHEBI:18420"/>
    </ligand>
</feature>
<keyword evidence="10" id="KW-0479">Metal-binding</keyword>
<keyword evidence="5 8" id="KW-0808">Transferase</keyword>
<reference evidence="13 14" key="1">
    <citation type="journal article" date="2016" name="Genome Biol. Evol.">
        <title>Divergent and convergent evolution of fungal pathogenicity.</title>
        <authorList>
            <person name="Shang Y."/>
            <person name="Xiao G."/>
            <person name="Zheng P."/>
            <person name="Cen K."/>
            <person name="Zhan S."/>
            <person name="Wang C."/>
        </authorList>
    </citation>
    <scope>NUCLEOTIDE SEQUENCE [LARGE SCALE GENOMIC DNA]</scope>
    <source>
        <strain evidence="13 14">RCEF 2490</strain>
    </source>
</reference>
<dbReference type="Gene3D" id="3.40.50.2020">
    <property type="match status" value="1"/>
</dbReference>
<dbReference type="CDD" id="cd06223">
    <property type="entry name" value="PRTases_typeI"/>
    <property type="match status" value="1"/>
</dbReference>
<dbReference type="AlphaFoldDB" id="A0A168CEF2"/>
<evidence type="ECO:0000256" key="4">
    <source>
        <dbReference type="ARBA" id="ARBA00022676"/>
    </source>
</evidence>
<comment type="cofactor">
    <cofactor evidence="10">
        <name>Mg(2+)</name>
        <dbReference type="ChEBI" id="CHEBI:18420"/>
    </cofactor>
    <text evidence="10">Binds 1 Mg(2+) ion per subunit.</text>
</comment>
<keyword evidence="7" id="KW-0315">Glutamine amidotransferase</keyword>
<dbReference type="SUPFAM" id="SSF53271">
    <property type="entry name" value="PRTase-like"/>
    <property type="match status" value="1"/>
</dbReference>
<evidence type="ECO:0000256" key="9">
    <source>
        <dbReference type="PIRSR" id="PIRSR000485-1"/>
    </source>
</evidence>
<dbReference type="PROSITE" id="PS51278">
    <property type="entry name" value="GATASE_TYPE_2"/>
    <property type="match status" value="1"/>
</dbReference>
<proteinExistence type="inferred from homology"/>
<name>A0A168CEF2_9HYPO</name>
<sequence>MCGVTGLMLGDTSATTAAVDLHESLYLLQHRGQEAAGITVCQGGRVYQCKGLGMAVKVFAEGRRLQQLPGFMGLGHLRYPTMGTSSASEAQPFYVNAPFGISMSVNGNLVNTEYLRAFLDEEAHRHVNSDSDSELLLNVFAHGLQKLGKRRANSDDIFTALSAVYSKCQGAFACTAMIAGFGILIFRDAHGIRPLCLGSRPSATLPGATDYFAASESVALKQLGFGNIVDIAPGQAVFIKKGGAPEFRQIIEQKAYTPDSFEFVYLARPDSTIDGISVYRSRQKMGEKLAIKVREVLGEKAVAEIDAVIPVPEARMLTLSLRHQVSLLTVSSFQTSNTAAATLAEKLGKPYVTALIKNRYVHRTFILPNQALRQKSVRRKLSPIESEFRGKNLIIVDDSLVRGSTNGARIRSDSCRYGIDLADPADLVAYGRSRQEIAKYIDADDVIFQDLDGKNGLKAACLEAAESTSQVQFFETGVFNGKYVTEVPEGYFEHLSELRNGKRKPKATVAHVEASVSDEGSVVASAGPACGPLEDEEATNGMRSPMHREDIR</sequence>
<accession>A0A168CEF2</accession>
<evidence type="ECO:0000259" key="12">
    <source>
        <dbReference type="PROSITE" id="PS51278"/>
    </source>
</evidence>
<comment type="pathway">
    <text evidence="1 8">Purine metabolism; IMP biosynthesis via de novo pathway; N(1)-(5-phospho-D-ribosyl)glycinamide from 5-phospho-alpha-D-ribose 1-diphosphate: step 1/2.</text>
</comment>
<comment type="catalytic activity">
    <reaction evidence="8">
        <text>5-phospho-beta-D-ribosylamine + L-glutamate + diphosphate = 5-phospho-alpha-D-ribose 1-diphosphate + L-glutamine + H2O</text>
        <dbReference type="Rhea" id="RHEA:14905"/>
        <dbReference type="ChEBI" id="CHEBI:15377"/>
        <dbReference type="ChEBI" id="CHEBI:29985"/>
        <dbReference type="ChEBI" id="CHEBI:33019"/>
        <dbReference type="ChEBI" id="CHEBI:58017"/>
        <dbReference type="ChEBI" id="CHEBI:58359"/>
        <dbReference type="ChEBI" id="CHEBI:58681"/>
        <dbReference type="EC" id="2.4.2.14"/>
    </reaction>
</comment>
<comment type="caution">
    <text evidence="13">The sequence shown here is derived from an EMBL/GenBank/DDBJ whole genome shotgun (WGS) entry which is preliminary data.</text>
</comment>
<dbReference type="EC" id="2.4.2.14" evidence="3 8"/>
<evidence type="ECO:0000256" key="10">
    <source>
        <dbReference type="PIRSR" id="PIRSR000485-2"/>
    </source>
</evidence>
<organism evidence="13 14">
    <name type="scientific">Moelleriella libera RCEF 2490</name>
    <dbReference type="NCBI Taxonomy" id="1081109"/>
    <lineage>
        <taxon>Eukaryota</taxon>
        <taxon>Fungi</taxon>
        <taxon>Dikarya</taxon>
        <taxon>Ascomycota</taxon>
        <taxon>Pezizomycotina</taxon>
        <taxon>Sordariomycetes</taxon>
        <taxon>Hypocreomycetidae</taxon>
        <taxon>Hypocreales</taxon>
        <taxon>Clavicipitaceae</taxon>
        <taxon>Moelleriella</taxon>
    </lineage>
</organism>
<dbReference type="GO" id="GO:0046872">
    <property type="term" value="F:metal ion binding"/>
    <property type="evidence" value="ECO:0007669"/>
    <property type="project" value="UniProtKB-KW"/>
</dbReference>
<dbReference type="Proteomes" id="UP000078544">
    <property type="component" value="Unassembled WGS sequence"/>
</dbReference>
<keyword evidence="6 8" id="KW-0658">Purine biosynthesis</keyword>
<dbReference type="InterPro" id="IPR029057">
    <property type="entry name" value="PRTase-like"/>
</dbReference>
<dbReference type="InterPro" id="IPR005854">
    <property type="entry name" value="PurF"/>
</dbReference>
<evidence type="ECO:0000313" key="13">
    <source>
        <dbReference type="EMBL" id="KZZ96491.1"/>
    </source>
</evidence>
<dbReference type="SUPFAM" id="SSF56235">
    <property type="entry name" value="N-terminal nucleophile aminohydrolases (Ntn hydrolases)"/>
    <property type="match status" value="1"/>
</dbReference>
<evidence type="ECO:0000313" key="14">
    <source>
        <dbReference type="Proteomes" id="UP000078544"/>
    </source>
</evidence>
<protein>
    <recommendedName>
        <fullName evidence="3 8">Amidophosphoribosyltransferase</fullName>
        <shortName evidence="8">ATase</shortName>
        <ecNumber evidence="3 8">2.4.2.14</ecNumber>
    </recommendedName>
    <alternativeName>
        <fullName evidence="8">Glutamine phosphoribosylpyrophosphate amidotransferase</fullName>
    </alternativeName>
</protein>
<keyword evidence="4 8" id="KW-0328">Glycosyltransferase</keyword>
<dbReference type="STRING" id="1081109.A0A168CEF2"/>